<sequence>MTASSRRLQSSVKINLDPGHEFEDEVEEDTDVCLNNEDPGEEEMIDEVTERVMEEPGEGLIEFEDSARSDQDSEDSDCDTTSSMFGIGKKVPLLNSKTAIAYSMQHRPSWTQLQQLKMVYQQVSKPLSVSTVGTVTIPWTVYGMPNSVRKRQRVPPL</sequence>
<accession>A0AAV4IBH3</accession>
<dbReference type="EMBL" id="BMAT01009499">
    <property type="protein sequence ID" value="GFS07395.1"/>
    <property type="molecule type" value="Genomic_DNA"/>
</dbReference>
<comment type="caution">
    <text evidence="2">The sequence shown here is derived from an EMBL/GenBank/DDBJ whole genome shotgun (WGS) entry which is preliminary data.</text>
</comment>
<keyword evidence="3" id="KW-1185">Reference proteome</keyword>
<name>A0AAV4IBH3_9GAST</name>
<feature type="region of interest" description="Disordered" evidence="1">
    <location>
        <begin position="62"/>
        <end position="84"/>
    </location>
</feature>
<proteinExistence type="predicted"/>
<evidence type="ECO:0000256" key="1">
    <source>
        <dbReference type="SAM" id="MobiDB-lite"/>
    </source>
</evidence>
<protein>
    <recommendedName>
        <fullName evidence="4">PiggyBac transposable element-derived protein domain-containing protein</fullName>
    </recommendedName>
</protein>
<dbReference type="Proteomes" id="UP000762676">
    <property type="component" value="Unassembled WGS sequence"/>
</dbReference>
<gene>
    <name evidence="2" type="ORF">ElyMa_004729900</name>
</gene>
<evidence type="ECO:0000313" key="2">
    <source>
        <dbReference type="EMBL" id="GFS07395.1"/>
    </source>
</evidence>
<organism evidence="2 3">
    <name type="scientific">Elysia marginata</name>
    <dbReference type="NCBI Taxonomy" id="1093978"/>
    <lineage>
        <taxon>Eukaryota</taxon>
        <taxon>Metazoa</taxon>
        <taxon>Spiralia</taxon>
        <taxon>Lophotrochozoa</taxon>
        <taxon>Mollusca</taxon>
        <taxon>Gastropoda</taxon>
        <taxon>Heterobranchia</taxon>
        <taxon>Euthyneura</taxon>
        <taxon>Panpulmonata</taxon>
        <taxon>Sacoglossa</taxon>
        <taxon>Placobranchoidea</taxon>
        <taxon>Plakobranchidae</taxon>
        <taxon>Elysia</taxon>
    </lineage>
</organism>
<feature type="region of interest" description="Disordered" evidence="1">
    <location>
        <begin position="23"/>
        <end position="42"/>
    </location>
</feature>
<evidence type="ECO:0000313" key="3">
    <source>
        <dbReference type="Proteomes" id="UP000762676"/>
    </source>
</evidence>
<dbReference type="AlphaFoldDB" id="A0AAV4IBH3"/>
<evidence type="ECO:0008006" key="4">
    <source>
        <dbReference type="Google" id="ProtNLM"/>
    </source>
</evidence>
<reference evidence="2 3" key="1">
    <citation type="journal article" date="2021" name="Elife">
        <title>Chloroplast acquisition without the gene transfer in kleptoplastic sea slugs, Plakobranchus ocellatus.</title>
        <authorList>
            <person name="Maeda T."/>
            <person name="Takahashi S."/>
            <person name="Yoshida T."/>
            <person name="Shimamura S."/>
            <person name="Takaki Y."/>
            <person name="Nagai Y."/>
            <person name="Toyoda A."/>
            <person name="Suzuki Y."/>
            <person name="Arimoto A."/>
            <person name="Ishii H."/>
            <person name="Satoh N."/>
            <person name="Nishiyama T."/>
            <person name="Hasebe M."/>
            <person name="Maruyama T."/>
            <person name="Minagawa J."/>
            <person name="Obokata J."/>
            <person name="Shigenobu S."/>
        </authorList>
    </citation>
    <scope>NUCLEOTIDE SEQUENCE [LARGE SCALE GENOMIC DNA]</scope>
</reference>